<dbReference type="InterPro" id="IPR029063">
    <property type="entry name" value="SAM-dependent_MTases_sf"/>
</dbReference>
<evidence type="ECO:0000256" key="1">
    <source>
        <dbReference type="ARBA" id="ARBA00022603"/>
    </source>
</evidence>
<evidence type="ECO:0000313" key="4">
    <source>
        <dbReference type="Proteomes" id="UP000627781"/>
    </source>
</evidence>
<dbReference type="PANTHER" id="PTHR43542">
    <property type="entry name" value="METHYLTRANSFERASE"/>
    <property type="match status" value="1"/>
</dbReference>
<dbReference type="Gene3D" id="3.40.50.150">
    <property type="entry name" value="Vaccinia Virus protein VP39"/>
    <property type="match status" value="1"/>
</dbReference>
<dbReference type="SUPFAM" id="SSF53335">
    <property type="entry name" value="S-adenosyl-L-methionine-dependent methyltransferases"/>
    <property type="match status" value="1"/>
</dbReference>
<keyword evidence="4" id="KW-1185">Reference proteome</keyword>
<dbReference type="GO" id="GO:0052913">
    <property type="term" value="F:16S rRNA (guanine(966)-N(2))-methyltransferase activity"/>
    <property type="evidence" value="ECO:0007669"/>
    <property type="project" value="UniProtKB-EC"/>
</dbReference>
<dbReference type="NCBIfam" id="TIGR00095">
    <property type="entry name" value="16S rRNA (guanine(966)-N(2))-methyltransferase RsmD"/>
    <property type="match status" value="1"/>
</dbReference>
<dbReference type="InterPro" id="IPR002052">
    <property type="entry name" value="DNA_methylase_N6_adenine_CS"/>
</dbReference>
<dbReference type="PIRSF" id="PIRSF004553">
    <property type="entry name" value="CHP00095"/>
    <property type="match status" value="1"/>
</dbReference>
<dbReference type="EMBL" id="JACSRA010000004">
    <property type="protein sequence ID" value="MBD7910411.1"/>
    <property type="molecule type" value="Genomic_DNA"/>
</dbReference>
<keyword evidence="2 3" id="KW-0808">Transferase</keyword>
<keyword evidence="1 3" id="KW-0489">Methyltransferase</keyword>
<organism evidence="3 4">
    <name type="scientific">Clostridium cibarium</name>
    <dbReference type="NCBI Taxonomy" id="2762247"/>
    <lineage>
        <taxon>Bacteria</taxon>
        <taxon>Bacillati</taxon>
        <taxon>Bacillota</taxon>
        <taxon>Clostridia</taxon>
        <taxon>Eubacteriales</taxon>
        <taxon>Clostridiaceae</taxon>
        <taxon>Clostridium</taxon>
    </lineage>
</organism>
<dbReference type="Proteomes" id="UP000627781">
    <property type="component" value="Unassembled WGS sequence"/>
</dbReference>
<protein>
    <submittedName>
        <fullName evidence="3">16S rRNA (Guanine(966)-N(2))-methyltransferase RsmD</fullName>
        <ecNumber evidence="3">2.1.1.171</ecNumber>
    </submittedName>
</protein>
<proteinExistence type="predicted"/>
<name>A0ABR8PQF3_9CLOT</name>
<reference evidence="3 4" key="1">
    <citation type="submission" date="2020-08" db="EMBL/GenBank/DDBJ databases">
        <title>A Genomic Blueprint of the Chicken Gut Microbiome.</title>
        <authorList>
            <person name="Gilroy R."/>
            <person name="Ravi A."/>
            <person name="Getino M."/>
            <person name="Pursley I."/>
            <person name="Horton D.L."/>
            <person name="Alikhan N.-F."/>
            <person name="Baker D."/>
            <person name="Gharbi K."/>
            <person name="Hall N."/>
            <person name="Watson M."/>
            <person name="Adriaenssens E.M."/>
            <person name="Foster-Nyarko E."/>
            <person name="Jarju S."/>
            <person name="Secka A."/>
            <person name="Antonio M."/>
            <person name="Oren A."/>
            <person name="Chaudhuri R."/>
            <person name="La Ragione R.M."/>
            <person name="Hildebrand F."/>
            <person name="Pallen M.J."/>
        </authorList>
    </citation>
    <scope>NUCLEOTIDE SEQUENCE [LARGE SCALE GENOMIC DNA]</scope>
    <source>
        <strain evidence="3 4">Sa3CVN1</strain>
    </source>
</reference>
<dbReference type="PROSITE" id="PS00092">
    <property type="entry name" value="N6_MTASE"/>
    <property type="match status" value="1"/>
</dbReference>
<dbReference type="InterPro" id="IPR004398">
    <property type="entry name" value="RNA_MeTrfase_RsmD"/>
</dbReference>
<dbReference type="EC" id="2.1.1.171" evidence="3"/>
<dbReference type="Pfam" id="PF03602">
    <property type="entry name" value="Cons_hypoth95"/>
    <property type="match status" value="1"/>
</dbReference>
<gene>
    <name evidence="3" type="primary">rsmD</name>
    <name evidence="3" type="ORF">H9661_03470</name>
</gene>
<evidence type="ECO:0000256" key="2">
    <source>
        <dbReference type="ARBA" id="ARBA00022679"/>
    </source>
</evidence>
<sequence>MILHQGGLKVRIIAGKAKGRKLISPETMETRPTLDRVKEAMFSSIQGFLRDAVVVDVFAGTGSLGLEAASRGANEVYLVDKSPVTFPLLKQNVDNLNFSDFCTPLNMDSYEALKMLSKKGKKFDIIFIDPPYCKEMIPEAMKIVKEDDMLVENGIVVTKIDTIEEIYEGYEDLKLTKSKKYGNTTVCFYQY</sequence>
<comment type="caution">
    <text evidence="3">The sequence shown here is derived from an EMBL/GenBank/DDBJ whole genome shotgun (WGS) entry which is preliminary data.</text>
</comment>
<dbReference type="PANTHER" id="PTHR43542:SF1">
    <property type="entry name" value="METHYLTRANSFERASE"/>
    <property type="match status" value="1"/>
</dbReference>
<dbReference type="CDD" id="cd02440">
    <property type="entry name" value="AdoMet_MTases"/>
    <property type="match status" value="1"/>
</dbReference>
<accession>A0ABR8PQF3</accession>
<evidence type="ECO:0000313" key="3">
    <source>
        <dbReference type="EMBL" id="MBD7910411.1"/>
    </source>
</evidence>